<dbReference type="PANTHER" id="PTHR12308">
    <property type="entry name" value="ANOCTAMIN"/>
    <property type="match status" value="1"/>
</dbReference>
<dbReference type="GO" id="GO:0005254">
    <property type="term" value="F:chloride channel activity"/>
    <property type="evidence" value="ECO:0007669"/>
    <property type="project" value="TreeGrafter"/>
</dbReference>
<organism evidence="8 9">
    <name type="scientific">Physocladia obscura</name>
    <dbReference type="NCBI Taxonomy" id="109957"/>
    <lineage>
        <taxon>Eukaryota</taxon>
        <taxon>Fungi</taxon>
        <taxon>Fungi incertae sedis</taxon>
        <taxon>Chytridiomycota</taxon>
        <taxon>Chytridiomycota incertae sedis</taxon>
        <taxon>Chytridiomycetes</taxon>
        <taxon>Chytridiales</taxon>
        <taxon>Chytriomycetaceae</taxon>
        <taxon>Physocladia</taxon>
    </lineage>
</organism>
<accession>A0AAD5X6P1</accession>
<keyword evidence="9" id="KW-1185">Reference proteome</keyword>
<dbReference type="GO" id="GO:0016020">
    <property type="term" value="C:membrane"/>
    <property type="evidence" value="ECO:0007669"/>
    <property type="project" value="UniProtKB-SubCell"/>
</dbReference>
<evidence type="ECO:0000256" key="1">
    <source>
        <dbReference type="ARBA" id="ARBA00004141"/>
    </source>
</evidence>
<feature type="transmembrane region" description="Helical" evidence="6">
    <location>
        <begin position="582"/>
        <end position="607"/>
    </location>
</feature>
<dbReference type="InterPro" id="IPR007632">
    <property type="entry name" value="Anoctamin"/>
</dbReference>
<name>A0AAD5X6P1_9FUNG</name>
<evidence type="ECO:0000259" key="7">
    <source>
        <dbReference type="Pfam" id="PF04547"/>
    </source>
</evidence>
<keyword evidence="4 6" id="KW-0472">Membrane</keyword>
<feature type="transmembrane region" description="Helical" evidence="6">
    <location>
        <begin position="538"/>
        <end position="561"/>
    </location>
</feature>
<evidence type="ECO:0000256" key="4">
    <source>
        <dbReference type="ARBA" id="ARBA00023136"/>
    </source>
</evidence>
<keyword evidence="3 6" id="KW-1133">Transmembrane helix</keyword>
<feature type="transmembrane region" description="Helical" evidence="6">
    <location>
        <begin position="377"/>
        <end position="401"/>
    </location>
</feature>
<evidence type="ECO:0000256" key="2">
    <source>
        <dbReference type="ARBA" id="ARBA00022692"/>
    </source>
</evidence>
<dbReference type="EMBL" id="JADGJH010003736">
    <property type="protein sequence ID" value="KAJ3089111.1"/>
    <property type="molecule type" value="Genomic_DNA"/>
</dbReference>
<dbReference type="Proteomes" id="UP001211907">
    <property type="component" value="Unassembled WGS sequence"/>
</dbReference>
<feature type="transmembrane region" description="Helical" evidence="6">
    <location>
        <begin position="213"/>
        <end position="233"/>
    </location>
</feature>
<dbReference type="PANTHER" id="PTHR12308:SF73">
    <property type="entry name" value="ANOCTAMIN"/>
    <property type="match status" value="1"/>
</dbReference>
<comment type="subcellular location">
    <subcellularLocation>
        <location evidence="1">Membrane</location>
        <topology evidence="1">Multi-pass membrane protein</topology>
    </subcellularLocation>
</comment>
<evidence type="ECO:0000256" key="6">
    <source>
        <dbReference type="SAM" id="Phobius"/>
    </source>
</evidence>
<feature type="transmembrane region" description="Helical" evidence="6">
    <location>
        <begin position="292"/>
        <end position="320"/>
    </location>
</feature>
<proteinExistence type="predicted"/>
<dbReference type="AlphaFoldDB" id="A0AAD5X6P1"/>
<feature type="transmembrane region" description="Helical" evidence="6">
    <location>
        <begin position="641"/>
        <end position="660"/>
    </location>
</feature>
<dbReference type="GO" id="GO:0032541">
    <property type="term" value="C:cortical endoplasmic reticulum"/>
    <property type="evidence" value="ECO:0007669"/>
    <property type="project" value="TreeGrafter"/>
</dbReference>
<reference evidence="8" key="1">
    <citation type="submission" date="2020-05" db="EMBL/GenBank/DDBJ databases">
        <title>Phylogenomic resolution of chytrid fungi.</title>
        <authorList>
            <person name="Stajich J.E."/>
            <person name="Amses K."/>
            <person name="Simmons R."/>
            <person name="Seto K."/>
            <person name="Myers J."/>
            <person name="Bonds A."/>
            <person name="Quandt C.A."/>
            <person name="Barry K."/>
            <person name="Liu P."/>
            <person name="Grigoriev I."/>
            <person name="Longcore J.E."/>
            <person name="James T.Y."/>
        </authorList>
    </citation>
    <scope>NUCLEOTIDE SEQUENCE</scope>
    <source>
        <strain evidence="8">JEL0513</strain>
    </source>
</reference>
<feature type="transmembrane region" description="Helical" evidence="6">
    <location>
        <begin position="183"/>
        <end position="207"/>
    </location>
</feature>
<feature type="domain" description="Anoctamin transmembrane" evidence="7">
    <location>
        <begin position="176"/>
        <end position="662"/>
    </location>
</feature>
<keyword evidence="2 6" id="KW-0812">Transmembrane</keyword>
<gene>
    <name evidence="8" type="ORF">HK100_007853</name>
</gene>
<feature type="region of interest" description="Disordered" evidence="5">
    <location>
        <begin position="485"/>
        <end position="504"/>
    </location>
</feature>
<dbReference type="InterPro" id="IPR049452">
    <property type="entry name" value="Anoctamin_TM"/>
</dbReference>
<dbReference type="Pfam" id="PF04547">
    <property type="entry name" value="Anoctamin"/>
    <property type="match status" value="1"/>
</dbReference>
<evidence type="ECO:0000256" key="3">
    <source>
        <dbReference type="ARBA" id="ARBA00022989"/>
    </source>
</evidence>
<sequence>MASLEGDALDEGTAVVEIVLVLAGDDVAGHEQVVQALVGGGLAVQAVALREERTGKGKRVGLVVRAGRELVRRLVGARGARVGESDAVRAVVGYVTRARFDRPAAGLGVRVAASAAAVALANARLPAEWTARGLGWVGGGVVADVLVLHDAGFEAAWRARWEAAAVLSLADIAALRDALGEAVAFHFAFLLLYLQALAPLAAVGTVAQLLFPAYSHLYAALLALWSIGFLQIWSRQERLLADKWRVDSNGDGDGDGDTDNARQDFLPDYYYPVTLNDNSTTYVPYYPFWKRWLVHGLCTLPLILAFAAAVSAVSAVILVAEVYSTQLYLGPNPFFKLLPNVIYAASLPLLQLIYNALSKEITTLENSQSSTDHTASLTTKTFIITLLLTQLPLILTGLVFVPVSDLILPFIHPYLLSYGVTHADIANLSQNLLSPASLRDKVFGFAVTSQILGQLAEVLGPVALAWYSTWTIQISEKTKEQDVAEAKKQREEKEETEDDATLQRQVQQQETLRLRIEKELALPEYNPYDDYAELANQFALLTMFSAAWPLVSLFCLANNFADMRTHAYKIAHRAVRRPLPQRVATIAPWSTILHILGAVGAITTAVLTSLYRHWDPATASSAQTAPRIVELLIVATVHEHLHFIAKWIVGVVVGAVWGDLQALSARRRAFEQSVIARFNAGVLAGGVGAGKSAEALKKIFGTGAIGADSVDAAALVDVGGDEDGGSEKVKED</sequence>
<comment type="caution">
    <text evidence="8">The sequence shown here is derived from an EMBL/GenBank/DDBJ whole genome shotgun (WGS) entry which is preliminary data.</text>
</comment>
<evidence type="ECO:0000313" key="8">
    <source>
        <dbReference type="EMBL" id="KAJ3089111.1"/>
    </source>
</evidence>
<evidence type="ECO:0000256" key="5">
    <source>
        <dbReference type="SAM" id="MobiDB-lite"/>
    </source>
</evidence>
<protein>
    <recommendedName>
        <fullName evidence="7">Anoctamin transmembrane domain-containing protein</fullName>
    </recommendedName>
</protein>
<evidence type="ECO:0000313" key="9">
    <source>
        <dbReference type="Proteomes" id="UP001211907"/>
    </source>
</evidence>